<comment type="caution">
    <text evidence="9">The sequence shown here is derived from an EMBL/GenBank/DDBJ whole genome shotgun (WGS) entry which is preliminary data.</text>
</comment>
<dbReference type="PROSITE" id="PS01358">
    <property type="entry name" value="ZF_RANBP2_1"/>
    <property type="match status" value="2"/>
</dbReference>
<dbReference type="Pfam" id="PF13920">
    <property type="entry name" value="zf-C3HC4_3"/>
    <property type="match status" value="1"/>
</dbReference>
<dbReference type="Proteomes" id="UP000594342">
    <property type="component" value="Unassembled WGS sequence"/>
</dbReference>
<accession>A0A5K0U9A5</accession>
<dbReference type="InterPro" id="IPR001876">
    <property type="entry name" value="Znf_RanBP2"/>
</dbReference>
<dbReference type="GO" id="GO:0006355">
    <property type="term" value="P:regulation of DNA-templated transcription"/>
    <property type="evidence" value="ECO:0007669"/>
    <property type="project" value="InterPro"/>
</dbReference>
<dbReference type="GO" id="GO:0003723">
    <property type="term" value="F:RNA binding"/>
    <property type="evidence" value="ECO:0007669"/>
    <property type="project" value="UniProtKB-KW"/>
</dbReference>
<evidence type="ECO:0000256" key="6">
    <source>
        <dbReference type="SAM" id="MobiDB-lite"/>
    </source>
</evidence>
<dbReference type="PROSITE" id="PS50089">
    <property type="entry name" value="ZF_RING_2"/>
    <property type="match status" value="1"/>
</dbReference>
<dbReference type="Gene3D" id="3.30.40.10">
    <property type="entry name" value="Zinc/RING finger domain, C3HC4 (zinc finger)"/>
    <property type="match status" value="1"/>
</dbReference>
<dbReference type="SUPFAM" id="SSF57850">
    <property type="entry name" value="RING/U-box"/>
    <property type="match status" value="1"/>
</dbReference>
<dbReference type="SMART" id="SM00547">
    <property type="entry name" value="ZnF_RBZ"/>
    <property type="match status" value="3"/>
</dbReference>
<organism evidence="9 10">
    <name type="scientific">Yasminevirus sp. GU-2018</name>
    <dbReference type="NCBI Taxonomy" id="2420051"/>
    <lineage>
        <taxon>Viruses</taxon>
        <taxon>Varidnaviria</taxon>
        <taxon>Bamfordvirae</taxon>
        <taxon>Nucleocytoviricota</taxon>
        <taxon>Megaviricetes</taxon>
        <taxon>Imitervirales</taxon>
        <taxon>Mimiviridae</taxon>
        <taxon>Klosneuvirinae</taxon>
        <taxon>Yasminevirus</taxon>
        <taxon>Yasminevirus saudimassiliense</taxon>
    </lineage>
</organism>
<keyword evidence="3" id="KW-0862">Zinc</keyword>
<evidence type="ECO:0000259" key="8">
    <source>
        <dbReference type="PROSITE" id="PS50199"/>
    </source>
</evidence>
<evidence type="ECO:0000256" key="1">
    <source>
        <dbReference type="ARBA" id="ARBA00022723"/>
    </source>
</evidence>
<evidence type="ECO:0000256" key="2">
    <source>
        <dbReference type="ARBA" id="ARBA00022771"/>
    </source>
</evidence>
<dbReference type="InterPro" id="IPR001841">
    <property type="entry name" value="Znf_RING"/>
</dbReference>
<evidence type="ECO:0000256" key="5">
    <source>
        <dbReference type="PROSITE-ProRule" id="PRU00175"/>
    </source>
</evidence>
<proteinExistence type="predicted"/>
<dbReference type="InterPro" id="IPR034870">
    <property type="entry name" value="TET_fam"/>
</dbReference>
<evidence type="ECO:0000313" key="9">
    <source>
        <dbReference type="EMBL" id="VBB18588.1"/>
    </source>
</evidence>
<dbReference type="EMBL" id="UPSH01000001">
    <property type="protein sequence ID" value="VBB18588.1"/>
    <property type="molecule type" value="Genomic_DNA"/>
</dbReference>
<evidence type="ECO:0000256" key="3">
    <source>
        <dbReference type="ARBA" id="ARBA00022833"/>
    </source>
</evidence>
<sequence>MSRIEPSDWVCNSCGDTNFKKRTECRRCKTSKYAPRTGVGASPRSGSGTSSSTAVPTPKPGDKLCTGCGEINFASRDRCRKCGGNLQVLNLITPEIRNQSLNRTMNRQDWTCSDPTCREVNFGFRHICRKCNKLKPDFGHNVSNIVPIADRISEHTSTIRVADNVGTDDESSICVVCLTDPRTHAITTCGHMCFCGVCGFNMKMCPICRTQYDPDKKQLIKIYNC</sequence>
<keyword evidence="1" id="KW-0479">Metal-binding</keyword>
<feature type="domain" description="RING-type" evidence="7">
    <location>
        <begin position="174"/>
        <end position="209"/>
    </location>
</feature>
<dbReference type="SUPFAM" id="SSF90209">
    <property type="entry name" value="Ran binding protein zinc finger-like"/>
    <property type="match status" value="3"/>
</dbReference>
<dbReference type="GO" id="GO:0008270">
    <property type="term" value="F:zinc ion binding"/>
    <property type="evidence" value="ECO:0007669"/>
    <property type="project" value="UniProtKB-KW"/>
</dbReference>
<dbReference type="PROSITE" id="PS50199">
    <property type="entry name" value="ZF_RANBP2_2"/>
    <property type="match status" value="2"/>
</dbReference>
<keyword evidence="10" id="KW-1185">Reference proteome</keyword>
<protein>
    <submittedName>
        <fullName evidence="9">RNA-binding protein cabeza</fullName>
    </submittedName>
</protein>
<dbReference type="Gene3D" id="4.10.1060.10">
    <property type="entry name" value="Zinc finger, RanBP2-type"/>
    <property type="match status" value="3"/>
</dbReference>
<dbReference type="InterPro" id="IPR013083">
    <property type="entry name" value="Znf_RING/FYVE/PHD"/>
</dbReference>
<feature type="compositionally biased region" description="Low complexity" evidence="6">
    <location>
        <begin position="40"/>
        <end position="56"/>
    </location>
</feature>
<gene>
    <name evidence="9" type="ORF">YASMINEVIRUS_1051</name>
</gene>
<reference evidence="9 10" key="1">
    <citation type="submission" date="2018-10" db="EMBL/GenBank/DDBJ databases">
        <authorList>
            <consortium name="IHU Genomes"/>
        </authorList>
    </citation>
    <scope>NUCLEOTIDE SEQUENCE [LARGE SCALE GENOMIC DNA]</scope>
    <source>
        <strain evidence="9 10">A1</strain>
    </source>
</reference>
<evidence type="ECO:0000256" key="4">
    <source>
        <dbReference type="ARBA" id="ARBA00022884"/>
    </source>
</evidence>
<dbReference type="InterPro" id="IPR036443">
    <property type="entry name" value="Znf_RanBP2_sf"/>
</dbReference>
<keyword evidence="4" id="KW-0694">RNA-binding</keyword>
<evidence type="ECO:0000313" key="10">
    <source>
        <dbReference type="Proteomes" id="UP000594342"/>
    </source>
</evidence>
<feature type="domain" description="RanBP2-type" evidence="8">
    <location>
        <begin position="5"/>
        <end position="34"/>
    </location>
</feature>
<feature type="region of interest" description="Disordered" evidence="6">
    <location>
        <begin position="36"/>
        <end position="58"/>
    </location>
</feature>
<evidence type="ECO:0000259" key="7">
    <source>
        <dbReference type="PROSITE" id="PS50089"/>
    </source>
</evidence>
<name>A0A5K0U9A5_9VIRU</name>
<keyword evidence="2 5" id="KW-0863">Zinc-finger</keyword>
<feature type="domain" description="RanBP2-type" evidence="8">
    <location>
        <begin position="106"/>
        <end position="137"/>
    </location>
</feature>
<dbReference type="PANTHER" id="PTHR23238">
    <property type="entry name" value="RNA BINDING PROTEIN"/>
    <property type="match status" value="1"/>
</dbReference>